<reference evidence="2" key="2">
    <citation type="submission" date="2015-01" db="EMBL/GenBank/DDBJ databases">
        <title>Evolutionary Origins and Diversification of the Mycorrhizal Mutualists.</title>
        <authorList>
            <consortium name="DOE Joint Genome Institute"/>
            <consortium name="Mycorrhizal Genomics Consortium"/>
            <person name="Kohler A."/>
            <person name="Kuo A."/>
            <person name="Nagy L.G."/>
            <person name="Floudas D."/>
            <person name="Copeland A."/>
            <person name="Barry K.W."/>
            <person name="Cichocki N."/>
            <person name="Veneault-Fourrey C."/>
            <person name="LaButti K."/>
            <person name="Lindquist E.A."/>
            <person name="Lipzen A."/>
            <person name="Lundell T."/>
            <person name="Morin E."/>
            <person name="Murat C."/>
            <person name="Riley R."/>
            <person name="Ohm R."/>
            <person name="Sun H."/>
            <person name="Tunlid A."/>
            <person name="Henrissat B."/>
            <person name="Grigoriev I.V."/>
            <person name="Hibbett D.S."/>
            <person name="Martin F."/>
        </authorList>
    </citation>
    <scope>NUCLEOTIDE SEQUENCE [LARGE SCALE GENOMIC DNA]</scope>
    <source>
        <strain evidence="2">F 1598</strain>
    </source>
</reference>
<proteinExistence type="predicted"/>
<organism evidence="1 2">
    <name type="scientific">Piloderma croceum (strain F 1598)</name>
    <dbReference type="NCBI Taxonomy" id="765440"/>
    <lineage>
        <taxon>Eukaryota</taxon>
        <taxon>Fungi</taxon>
        <taxon>Dikarya</taxon>
        <taxon>Basidiomycota</taxon>
        <taxon>Agaricomycotina</taxon>
        <taxon>Agaricomycetes</taxon>
        <taxon>Agaricomycetidae</taxon>
        <taxon>Atheliales</taxon>
        <taxon>Atheliaceae</taxon>
        <taxon>Piloderma</taxon>
    </lineage>
</organism>
<dbReference type="EMBL" id="KN832981">
    <property type="protein sequence ID" value="KIM86627.1"/>
    <property type="molecule type" value="Genomic_DNA"/>
</dbReference>
<name>A0A0C3CAD1_PILCF</name>
<dbReference type="HOGENOM" id="CLU_2251057_0_0_1"/>
<dbReference type="InParanoid" id="A0A0C3CAD1"/>
<sequence length="104" mass="11431">MEKSPAVVWDGSFDEKLYQLITIFASADLPERSELPGPYARSLFFDKHTVETLCNAAIRAEDAVACSDAAGEDTFHPTAILTETENEQIFSTVRFGCVRDGQLG</sequence>
<gene>
    <name evidence="1" type="ORF">PILCRDRAFT_309914</name>
</gene>
<dbReference type="Proteomes" id="UP000054166">
    <property type="component" value="Unassembled WGS sequence"/>
</dbReference>
<protein>
    <submittedName>
        <fullName evidence="1">Uncharacterized protein</fullName>
    </submittedName>
</protein>
<evidence type="ECO:0000313" key="1">
    <source>
        <dbReference type="EMBL" id="KIM86627.1"/>
    </source>
</evidence>
<dbReference type="AlphaFoldDB" id="A0A0C3CAD1"/>
<reference evidence="1 2" key="1">
    <citation type="submission" date="2014-04" db="EMBL/GenBank/DDBJ databases">
        <authorList>
            <consortium name="DOE Joint Genome Institute"/>
            <person name="Kuo A."/>
            <person name="Tarkka M."/>
            <person name="Buscot F."/>
            <person name="Kohler A."/>
            <person name="Nagy L.G."/>
            <person name="Floudas D."/>
            <person name="Copeland A."/>
            <person name="Barry K.W."/>
            <person name="Cichocki N."/>
            <person name="Veneault-Fourrey C."/>
            <person name="LaButti K."/>
            <person name="Lindquist E.A."/>
            <person name="Lipzen A."/>
            <person name="Lundell T."/>
            <person name="Morin E."/>
            <person name="Murat C."/>
            <person name="Sun H."/>
            <person name="Tunlid A."/>
            <person name="Henrissat B."/>
            <person name="Grigoriev I.V."/>
            <person name="Hibbett D.S."/>
            <person name="Martin F."/>
            <person name="Nordberg H.P."/>
            <person name="Cantor M.N."/>
            <person name="Hua S.X."/>
        </authorList>
    </citation>
    <scope>NUCLEOTIDE SEQUENCE [LARGE SCALE GENOMIC DNA]</scope>
    <source>
        <strain evidence="1 2">F 1598</strain>
    </source>
</reference>
<evidence type="ECO:0000313" key="2">
    <source>
        <dbReference type="Proteomes" id="UP000054166"/>
    </source>
</evidence>
<keyword evidence="2" id="KW-1185">Reference proteome</keyword>
<accession>A0A0C3CAD1</accession>